<dbReference type="InterPro" id="IPR017994">
    <property type="entry name" value="P_trefoil_chordata"/>
</dbReference>
<evidence type="ECO:0000313" key="8">
    <source>
        <dbReference type="Ensembl" id="ENSMFAP00000015358.2"/>
    </source>
</evidence>
<dbReference type="InterPro" id="IPR017957">
    <property type="entry name" value="P_trefoil_CS"/>
</dbReference>
<dbReference type="Gene3D" id="4.10.110.10">
    <property type="entry name" value="Spasmolytic Protein, domain 1"/>
    <property type="match status" value="1"/>
</dbReference>
<evidence type="ECO:0000256" key="6">
    <source>
        <dbReference type="SAM" id="SignalP"/>
    </source>
</evidence>
<proteinExistence type="predicted"/>
<keyword evidence="2" id="KW-0964">Secreted</keyword>
<keyword evidence="9" id="KW-1185">Reference proteome</keyword>
<feature type="signal peptide" evidence="6">
    <location>
        <begin position="1"/>
        <end position="24"/>
    </location>
</feature>
<dbReference type="VEuPathDB" id="HostDB:ENSMFAG00000030916"/>
<dbReference type="GO" id="GO:0030277">
    <property type="term" value="P:maintenance of gastrointestinal epithelium"/>
    <property type="evidence" value="ECO:0007669"/>
    <property type="project" value="TreeGrafter"/>
</dbReference>
<evidence type="ECO:0000256" key="1">
    <source>
        <dbReference type="ARBA" id="ARBA00004613"/>
    </source>
</evidence>
<dbReference type="GO" id="GO:0008283">
    <property type="term" value="P:cell population proliferation"/>
    <property type="evidence" value="ECO:0007669"/>
    <property type="project" value="Ensembl"/>
</dbReference>
<dbReference type="STRING" id="9541.ENSMFAP00000015358"/>
<dbReference type="SMART" id="SM00018">
    <property type="entry name" value="PD"/>
    <property type="match status" value="1"/>
</dbReference>
<dbReference type="PRINTS" id="PR00680">
    <property type="entry name" value="PTREFOIL"/>
</dbReference>
<dbReference type="PROSITE" id="PS51448">
    <property type="entry name" value="P_TREFOIL_2"/>
    <property type="match status" value="1"/>
</dbReference>
<dbReference type="CDD" id="cd00111">
    <property type="entry name" value="Trefoil"/>
    <property type="match status" value="1"/>
</dbReference>
<dbReference type="Pfam" id="PF00088">
    <property type="entry name" value="Trefoil"/>
    <property type="match status" value="1"/>
</dbReference>
<protein>
    <submittedName>
        <fullName evidence="8">Trefoil factor 1</fullName>
    </submittedName>
</protein>
<dbReference type="SMR" id="A0A2K5USD8"/>
<evidence type="ECO:0000256" key="2">
    <source>
        <dbReference type="ARBA" id="ARBA00022525"/>
    </source>
</evidence>
<dbReference type="GO" id="GO:0030154">
    <property type="term" value="P:cell differentiation"/>
    <property type="evidence" value="ECO:0007669"/>
    <property type="project" value="Ensembl"/>
</dbReference>
<feature type="disulfide bond" evidence="5">
    <location>
        <begin position="31"/>
        <end position="57"/>
    </location>
</feature>
<gene>
    <name evidence="8" type="primary">TFF1</name>
</gene>
<dbReference type="Bgee" id="ENSMFAG00000030916">
    <property type="expression patterns" value="Expressed in colon"/>
</dbReference>
<keyword evidence="4 5" id="KW-1015">Disulfide bond</keyword>
<reference evidence="8" key="3">
    <citation type="submission" date="2025-09" db="UniProtKB">
        <authorList>
            <consortium name="Ensembl"/>
        </authorList>
    </citation>
    <scope>IDENTIFICATION</scope>
</reference>
<evidence type="ECO:0000313" key="9">
    <source>
        <dbReference type="Proteomes" id="UP000233100"/>
    </source>
</evidence>
<feature type="disulfide bond" evidence="5">
    <location>
        <begin position="41"/>
        <end position="56"/>
    </location>
</feature>
<dbReference type="GO" id="GO:0005615">
    <property type="term" value="C:extracellular space"/>
    <property type="evidence" value="ECO:0007669"/>
    <property type="project" value="TreeGrafter"/>
</dbReference>
<dbReference type="Proteomes" id="UP000233100">
    <property type="component" value="Chromosome 3"/>
</dbReference>
<name>A0A2K5USD8_MACFA</name>
<evidence type="ECO:0000256" key="4">
    <source>
        <dbReference type="ARBA" id="ARBA00023157"/>
    </source>
</evidence>
<reference evidence="8 9" key="1">
    <citation type="submission" date="2013-03" db="EMBL/GenBank/DDBJ databases">
        <authorList>
            <person name="Warren W."/>
            <person name="Wilson R.K."/>
        </authorList>
    </citation>
    <scope>NUCLEOTIDE SEQUENCE</scope>
</reference>
<dbReference type="PROSITE" id="PS00025">
    <property type="entry name" value="P_TREFOIL_1"/>
    <property type="match status" value="1"/>
</dbReference>
<feature type="chain" id="PRO_5030051099" evidence="6">
    <location>
        <begin position="25"/>
        <end position="84"/>
    </location>
</feature>
<dbReference type="PANTHER" id="PTHR13826:SF18">
    <property type="entry name" value="TREFOIL FACTOR 1"/>
    <property type="match status" value="1"/>
</dbReference>
<feature type="domain" description="P-type" evidence="7">
    <location>
        <begin position="29"/>
        <end position="72"/>
    </location>
</feature>
<accession>A0A2K5USD8</accession>
<feature type="disulfide bond" evidence="5">
    <location>
        <begin position="51"/>
        <end position="68"/>
    </location>
</feature>
<dbReference type="InterPro" id="IPR044913">
    <property type="entry name" value="P_trefoil_dom_sf"/>
</dbReference>
<reference evidence="8" key="2">
    <citation type="submission" date="2025-08" db="UniProtKB">
        <authorList>
            <consortium name="Ensembl"/>
        </authorList>
    </citation>
    <scope>IDENTIFICATION</scope>
</reference>
<comment type="subcellular location">
    <subcellularLocation>
        <location evidence="1">Secreted</location>
    </subcellularLocation>
</comment>
<dbReference type="AlphaFoldDB" id="A0A2K5USD8"/>
<organism evidence="8 9">
    <name type="scientific">Macaca fascicularis</name>
    <name type="common">Crab-eating macaque</name>
    <name type="synonym">Cynomolgus monkey</name>
    <dbReference type="NCBI Taxonomy" id="9541"/>
    <lineage>
        <taxon>Eukaryota</taxon>
        <taxon>Metazoa</taxon>
        <taxon>Chordata</taxon>
        <taxon>Craniata</taxon>
        <taxon>Vertebrata</taxon>
        <taxon>Euteleostomi</taxon>
        <taxon>Mammalia</taxon>
        <taxon>Eutheria</taxon>
        <taxon>Euarchontoglires</taxon>
        <taxon>Primates</taxon>
        <taxon>Haplorrhini</taxon>
        <taxon>Catarrhini</taxon>
        <taxon>Cercopithecidae</taxon>
        <taxon>Cercopithecinae</taxon>
        <taxon>Macaca</taxon>
    </lineage>
</organism>
<evidence type="ECO:0000256" key="3">
    <source>
        <dbReference type="ARBA" id="ARBA00022729"/>
    </source>
</evidence>
<sequence>MAPMQNKVICALVLVSMLALGTLAQSQTETCTVAPRERQNCGFPGITASQCTSRGCCFDDSVRGFPWCFHPNAIDIPPEEECEF</sequence>
<dbReference type="SUPFAM" id="SSF57492">
    <property type="entry name" value="Trefoil"/>
    <property type="match status" value="1"/>
</dbReference>
<keyword evidence="3 6" id="KW-0732">Signal</keyword>
<evidence type="ECO:0000259" key="7">
    <source>
        <dbReference type="PROSITE" id="PS51448"/>
    </source>
</evidence>
<dbReference type="GeneTree" id="ENSGT00940000162623"/>
<dbReference type="InterPro" id="IPR000519">
    <property type="entry name" value="P_trefoil_dom"/>
</dbReference>
<dbReference type="GO" id="GO:0008285">
    <property type="term" value="P:negative regulation of cell population proliferation"/>
    <property type="evidence" value="ECO:0007669"/>
    <property type="project" value="Ensembl"/>
</dbReference>
<dbReference type="PANTHER" id="PTHR13826">
    <property type="entry name" value="INTESTINAL TREFOIL FACTOR-RELATED"/>
    <property type="match status" value="1"/>
</dbReference>
<evidence type="ECO:0000256" key="5">
    <source>
        <dbReference type="PROSITE-ProRule" id="PRU00779"/>
    </source>
</evidence>
<dbReference type="FunFam" id="4.10.110.10:FF:000001">
    <property type="entry name" value="Trefoil factor 3"/>
    <property type="match status" value="1"/>
</dbReference>
<dbReference type="Ensembl" id="ENSMFAT00000065885.2">
    <property type="protein sequence ID" value="ENSMFAP00000015358.2"/>
    <property type="gene ID" value="ENSMFAG00000030916.2"/>
</dbReference>